<gene>
    <name evidence="3" type="ORF">D0T12_13540</name>
</gene>
<name>A0A372GGS7_9ACTN</name>
<feature type="compositionally biased region" description="Low complexity" evidence="1">
    <location>
        <begin position="140"/>
        <end position="154"/>
    </location>
</feature>
<feature type="compositionally biased region" description="Polar residues" evidence="1">
    <location>
        <begin position="155"/>
        <end position="169"/>
    </location>
</feature>
<sequence length="190" mass="20221">MTNRQIGVFCSYVSPDRQRVLIDRELYLPEPWLPDPGRLAGAGVPERARFETRPEMAWRVIERAADDPLLLFGWVTGDEAYGDHPQLRRCASRGANSVFAVSCDHPVVLGGAAPGLIPPSPQWVRRRGSGARAGTGPGAAAGTTGRGSAWTSTRANTNGCWPADQSATPPTRPSTGAGPTGRSASPNWYG</sequence>
<protein>
    <recommendedName>
        <fullName evidence="2">Transposase IS701-like DDE domain-containing protein</fullName>
    </recommendedName>
</protein>
<feature type="region of interest" description="Disordered" evidence="1">
    <location>
        <begin position="119"/>
        <end position="190"/>
    </location>
</feature>
<accession>A0A372GGS7</accession>
<evidence type="ECO:0000259" key="2">
    <source>
        <dbReference type="Pfam" id="PF13546"/>
    </source>
</evidence>
<evidence type="ECO:0000256" key="1">
    <source>
        <dbReference type="SAM" id="MobiDB-lite"/>
    </source>
</evidence>
<dbReference type="InterPro" id="IPR038721">
    <property type="entry name" value="IS701-like_DDE_dom"/>
</dbReference>
<dbReference type="AlphaFoldDB" id="A0A372GGS7"/>
<evidence type="ECO:0000313" key="3">
    <source>
        <dbReference type="EMBL" id="RFS84575.1"/>
    </source>
</evidence>
<organism evidence="3 4">
    <name type="scientific">Actinomadura spongiicola</name>
    <dbReference type="NCBI Taxonomy" id="2303421"/>
    <lineage>
        <taxon>Bacteria</taxon>
        <taxon>Bacillati</taxon>
        <taxon>Actinomycetota</taxon>
        <taxon>Actinomycetes</taxon>
        <taxon>Streptosporangiales</taxon>
        <taxon>Thermomonosporaceae</taxon>
        <taxon>Actinomadura</taxon>
    </lineage>
</organism>
<feature type="domain" description="Transposase IS701-like DDE" evidence="2">
    <location>
        <begin position="3"/>
        <end position="129"/>
    </location>
</feature>
<reference evidence="3 4" key="1">
    <citation type="submission" date="2018-08" db="EMBL/GenBank/DDBJ databases">
        <title>Actinomadura spongicola sp. nov., isolated from marine sponge Leucetta chagosensis.</title>
        <authorList>
            <person name="Li L."/>
            <person name="Lin H.W."/>
        </authorList>
    </citation>
    <scope>NUCLEOTIDE SEQUENCE [LARGE SCALE GENOMIC DNA]</scope>
    <source>
        <strain evidence="3 4">LHW52907</strain>
    </source>
</reference>
<comment type="caution">
    <text evidence="3">The sequence shown here is derived from an EMBL/GenBank/DDBJ whole genome shotgun (WGS) entry which is preliminary data.</text>
</comment>
<keyword evidence="4" id="KW-1185">Reference proteome</keyword>
<dbReference type="Proteomes" id="UP000262882">
    <property type="component" value="Unassembled WGS sequence"/>
</dbReference>
<proteinExistence type="predicted"/>
<dbReference type="EMBL" id="QVNQ01000004">
    <property type="protein sequence ID" value="RFS84575.1"/>
    <property type="molecule type" value="Genomic_DNA"/>
</dbReference>
<evidence type="ECO:0000313" key="4">
    <source>
        <dbReference type="Proteomes" id="UP000262882"/>
    </source>
</evidence>
<dbReference type="Pfam" id="PF13546">
    <property type="entry name" value="DDE_5"/>
    <property type="match status" value="1"/>
</dbReference>